<evidence type="ECO:0000313" key="2">
    <source>
        <dbReference type="EMBL" id="OAQ65399.2"/>
    </source>
</evidence>
<evidence type="ECO:0000313" key="3">
    <source>
        <dbReference type="Proteomes" id="UP000078397"/>
    </source>
</evidence>
<dbReference type="AlphaFoldDB" id="A0A179FK73"/>
<dbReference type="OrthoDB" id="2426273at2759"/>
<dbReference type="GeneID" id="28849516"/>
<evidence type="ECO:0000256" key="1">
    <source>
        <dbReference type="SAM" id="MobiDB-lite"/>
    </source>
</evidence>
<reference evidence="2 3" key="1">
    <citation type="journal article" date="2016" name="PLoS Pathog.">
        <title>Biosynthesis of antibiotic leucinostatins in bio-control fungus Purpureocillium lilacinum and their inhibition on phytophthora revealed by genome mining.</title>
        <authorList>
            <person name="Wang G."/>
            <person name="Liu Z."/>
            <person name="Lin R."/>
            <person name="Li E."/>
            <person name="Mao Z."/>
            <person name="Ling J."/>
            <person name="Yang Y."/>
            <person name="Yin W.B."/>
            <person name="Xie B."/>
        </authorList>
    </citation>
    <scope>NUCLEOTIDE SEQUENCE [LARGE SCALE GENOMIC DNA]</scope>
    <source>
        <strain evidence="2">170</strain>
    </source>
</reference>
<feature type="region of interest" description="Disordered" evidence="1">
    <location>
        <begin position="162"/>
        <end position="208"/>
    </location>
</feature>
<protein>
    <recommendedName>
        <fullName evidence="4">Heterokaryon incompatibility domain-containing protein</fullName>
    </recommendedName>
</protein>
<dbReference type="Proteomes" id="UP000078397">
    <property type="component" value="Unassembled WGS sequence"/>
</dbReference>
<accession>A0A179FK73</accession>
<feature type="region of interest" description="Disordered" evidence="1">
    <location>
        <begin position="461"/>
        <end position="486"/>
    </location>
</feature>
<evidence type="ECO:0008006" key="4">
    <source>
        <dbReference type="Google" id="ProtNLM"/>
    </source>
</evidence>
<dbReference type="PANTHER" id="PTHR39596:SF3">
    <property type="entry name" value="HETEROKARYON INCOMPATIBILITY DOMAIN-CONTAINING PROTEIN"/>
    <property type="match status" value="1"/>
</dbReference>
<proteinExistence type="predicted"/>
<name>A0A179FK73_METCM</name>
<dbReference type="EMBL" id="LSBJ02000005">
    <property type="protein sequence ID" value="OAQ65399.2"/>
    <property type="molecule type" value="Genomic_DNA"/>
</dbReference>
<comment type="caution">
    <text evidence="2">The sequence shown here is derived from an EMBL/GenBank/DDBJ whole genome shotgun (WGS) entry which is preliminary data.</text>
</comment>
<keyword evidence="3" id="KW-1185">Reference proteome</keyword>
<dbReference type="STRING" id="1380566.A0A179FK73"/>
<organism evidence="2 3">
    <name type="scientific">Pochonia chlamydosporia 170</name>
    <dbReference type="NCBI Taxonomy" id="1380566"/>
    <lineage>
        <taxon>Eukaryota</taxon>
        <taxon>Fungi</taxon>
        <taxon>Dikarya</taxon>
        <taxon>Ascomycota</taxon>
        <taxon>Pezizomycotina</taxon>
        <taxon>Sordariomycetes</taxon>
        <taxon>Hypocreomycetidae</taxon>
        <taxon>Hypocreales</taxon>
        <taxon>Clavicipitaceae</taxon>
        <taxon>Pochonia</taxon>
    </lineage>
</organism>
<sequence length="991" mass="111419">MNHLDFHGCPQVRVSYVLTKDEGDDIQSLLLRSDFCFNDFKAFPEQKKWKLHKNGMLETKLQPGNPYGAKPRLLQAWLFFGLITCVMRTKKSLFHFGDLVASKGGSRHLQTDSLPEKLQYWHDWMKNNIDGGLVHSRLIEADKALQLARKVIRANCLESGPASEVSEQDTPVGVGVGVGASAKTPNKLSPKSQSAGENGGRSSENEPKVDEQDRLFLCLMALGETLSAVKLHVIKDLGLCMNDWLTFDDEGWGPPSYVLKEMKENKWCPRTRKVLLGQLGPSAILLSAALKANRGISGSQQHGCCTADECVQLPGPEPEQEASTGQRKVAYPPQHYEPLCDSGGKCRLLGPDMGIVTRILREADSTTEDYEFPIFRISMRKASSDSGERDHINGITVERWAWEDSRSLRTPNFATISHIWSQGMGNEGENKLYACQLRLILQALEAAGVSNREWQTETFSSQVTSQQIKDVNDDEGAQESNSGSELSEPFWMDTFAIPVKEQDGKIQKTFEETKKRAIRQIYPVFNSATCTIVIDKDLCRIGSDSAIMRILTSAWMRRMWTLQEAFLSRRLRFVFQARGGGGFMLEDLDELIADMGGATNPNSVALRLSVTEFFKRKLYQNLMGEDREIRNRKDHPIEVRGSQRLAVQPLAEDEVLALSTLLNLDYKGTIIERAGEIAKESNEEHRRKERANMMKEFLILIHRSYQGSIPSGLIFLPGERLSAPAFGWAPRTWLCGQDEDHPYPLNMAGRPTELHEEGLLVHPGILLHGIPGRDILKSSAIGLVFPTDRYLTEWYKIVNSEDDAVPEPETAVKTDPPTETYAMGVILSRPRPLDEPPEIGLLVEIHEEKWRRKEPERINRKIYRCQIIRRVLVSRVLISSPAEVQLPMCSGASVTDPNTTKAIGEVMPDDTLWFVDGQPDDQGTEMLRPPRHGHSSEDTTNPGDSFAPVSLDKPSISESTPFSVGKPSEDWKAVLWYHKWPWPWVRPSQPK</sequence>
<dbReference type="RefSeq" id="XP_022284334.1">
    <property type="nucleotide sequence ID" value="XM_022428516.1"/>
</dbReference>
<feature type="region of interest" description="Disordered" evidence="1">
    <location>
        <begin position="917"/>
        <end position="966"/>
    </location>
</feature>
<dbReference type="KEGG" id="pchm:VFPPC_06501"/>
<dbReference type="PANTHER" id="PTHR39596">
    <property type="match status" value="1"/>
</dbReference>
<feature type="compositionally biased region" description="Polar residues" evidence="1">
    <location>
        <begin position="183"/>
        <end position="202"/>
    </location>
</feature>
<gene>
    <name evidence="2" type="ORF">VFPPC_06501</name>
</gene>